<dbReference type="NCBIfam" id="NF005111">
    <property type="entry name" value="PRK06545.2-3"/>
    <property type="match status" value="1"/>
</dbReference>
<dbReference type="Pfam" id="PF20463">
    <property type="entry name" value="PDH_C"/>
    <property type="match status" value="1"/>
</dbReference>
<dbReference type="PROSITE" id="PS51176">
    <property type="entry name" value="PDH_ADH"/>
    <property type="match status" value="1"/>
</dbReference>
<keyword evidence="5" id="KW-0560">Oxidoreductase</keyword>
<dbReference type="SUPFAM" id="SSF48179">
    <property type="entry name" value="6-phosphogluconate dehydrogenase C-terminal domain-like"/>
    <property type="match status" value="1"/>
</dbReference>
<evidence type="ECO:0000256" key="1">
    <source>
        <dbReference type="ARBA" id="ARBA00005067"/>
    </source>
</evidence>
<keyword evidence="4" id="KW-0827">Tyrosine biosynthesis</keyword>
<dbReference type="EMBL" id="CAFBMR010000022">
    <property type="protein sequence ID" value="CAB4910928.1"/>
    <property type="molecule type" value="Genomic_DNA"/>
</dbReference>
<comment type="pathway">
    <text evidence="1">Amino-acid biosynthesis; L-tyrosine biosynthesis; (4-hydroxyphenyl)pyruvate from prephenate (NAD(+) route): step 1/1.</text>
</comment>
<dbReference type="InterPro" id="IPR008927">
    <property type="entry name" value="6-PGluconate_DH-like_C_sf"/>
</dbReference>
<comment type="catalytic activity">
    <reaction evidence="7">
        <text>prephenate + NAD(+) = 3-(4-hydroxyphenyl)pyruvate + CO2 + NADH</text>
        <dbReference type="Rhea" id="RHEA:13869"/>
        <dbReference type="ChEBI" id="CHEBI:16526"/>
        <dbReference type="ChEBI" id="CHEBI:29934"/>
        <dbReference type="ChEBI" id="CHEBI:36242"/>
        <dbReference type="ChEBI" id="CHEBI:57540"/>
        <dbReference type="ChEBI" id="CHEBI:57945"/>
        <dbReference type="EC" id="1.3.1.12"/>
    </reaction>
</comment>
<reference evidence="10" key="1">
    <citation type="submission" date="2020-05" db="EMBL/GenBank/DDBJ databases">
        <authorList>
            <person name="Chiriac C."/>
            <person name="Salcher M."/>
            <person name="Ghai R."/>
            <person name="Kavagutti S V."/>
        </authorList>
    </citation>
    <scope>NUCLEOTIDE SEQUENCE</scope>
</reference>
<evidence type="ECO:0000256" key="7">
    <source>
        <dbReference type="ARBA" id="ARBA00049260"/>
    </source>
</evidence>
<dbReference type="AlphaFoldDB" id="A0A6J7GVY5"/>
<evidence type="ECO:0000259" key="9">
    <source>
        <dbReference type="PROSITE" id="PS51671"/>
    </source>
</evidence>
<dbReference type="Pfam" id="PF02153">
    <property type="entry name" value="PDH_N"/>
    <property type="match status" value="1"/>
</dbReference>
<dbReference type="GO" id="GO:0070403">
    <property type="term" value="F:NAD+ binding"/>
    <property type="evidence" value="ECO:0007669"/>
    <property type="project" value="InterPro"/>
</dbReference>
<organism evidence="10">
    <name type="scientific">freshwater metagenome</name>
    <dbReference type="NCBI Taxonomy" id="449393"/>
    <lineage>
        <taxon>unclassified sequences</taxon>
        <taxon>metagenomes</taxon>
        <taxon>ecological metagenomes</taxon>
    </lineage>
</organism>
<evidence type="ECO:0000256" key="2">
    <source>
        <dbReference type="ARBA" id="ARBA00012068"/>
    </source>
</evidence>
<dbReference type="NCBIfam" id="NF005112">
    <property type="entry name" value="PRK06545.2-4"/>
    <property type="match status" value="1"/>
</dbReference>
<dbReference type="GO" id="GO:0006571">
    <property type="term" value="P:tyrosine biosynthetic process"/>
    <property type="evidence" value="ECO:0007669"/>
    <property type="project" value="UniProtKB-UniPathway"/>
</dbReference>
<dbReference type="PANTHER" id="PTHR21363">
    <property type="entry name" value="PREPHENATE DEHYDROGENASE"/>
    <property type="match status" value="1"/>
</dbReference>
<gene>
    <name evidence="10" type="ORF">UFOPK3610_00790</name>
</gene>
<evidence type="ECO:0000259" key="8">
    <source>
        <dbReference type="PROSITE" id="PS51176"/>
    </source>
</evidence>
<dbReference type="PANTHER" id="PTHR21363:SF0">
    <property type="entry name" value="PREPHENATE DEHYDROGENASE [NADP(+)]"/>
    <property type="match status" value="1"/>
</dbReference>
<dbReference type="UniPathway" id="UPA00122">
    <property type="reaction ID" value="UER00961"/>
</dbReference>
<proteinExistence type="predicted"/>
<name>A0A6J7GVY5_9ZZZZ</name>
<dbReference type="InterPro" id="IPR046825">
    <property type="entry name" value="PDH_C"/>
</dbReference>
<dbReference type="SUPFAM" id="SSF51735">
    <property type="entry name" value="NAD(P)-binding Rossmann-fold domains"/>
    <property type="match status" value="1"/>
</dbReference>
<protein>
    <recommendedName>
        <fullName evidence="3">Prephenate dehydrogenase</fullName>
        <ecNumber evidence="2">1.3.1.12</ecNumber>
    </recommendedName>
</protein>
<dbReference type="EC" id="1.3.1.12" evidence="2"/>
<evidence type="ECO:0000256" key="6">
    <source>
        <dbReference type="ARBA" id="ARBA00023027"/>
    </source>
</evidence>
<accession>A0A6J7GVY5</accession>
<feature type="domain" description="ACT" evidence="9">
    <location>
        <begin position="288"/>
        <end position="355"/>
    </location>
</feature>
<dbReference type="PROSITE" id="PS51671">
    <property type="entry name" value="ACT"/>
    <property type="match status" value="1"/>
</dbReference>
<dbReference type="InterPro" id="IPR003099">
    <property type="entry name" value="Prephen_DH"/>
</dbReference>
<keyword evidence="4" id="KW-0057">Aromatic amino acid biosynthesis</keyword>
<evidence type="ECO:0000313" key="10">
    <source>
        <dbReference type="EMBL" id="CAB4910928.1"/>
    </source>
</evidence>
<dbReference type="Gene3D" id="3.40.50.720">
    <property type="entry name" value="NAD(P)-binding Rossmann-like Domain"/>
    <property type="match status" value="1"/>
</dbReference>
<evidence type="ECO:0000256" key="5">
    <source>
        <dbReference type="ARBA" id="ARBA00023002"/>
    </source>
</evidence>
<keyword evidence="4" id="KW-0028">Amino-acid biosynthesis</keyword>
<dbReference type="GO" id="GO:0008977">
    <property type="term" value="F:prephenate dehydrogenase (NAD+) activity"/>
    <property type="evidence" value="ECO:0007669"/>
    <property type="project" value="UniProtKB-EC"/>
</dbReference>
<sequence>MRRVAQSILIIGSGLIGTSIGMAMSRAGAKVYLVDRDPAVAARAEQLGGGHAALPSNDPDVVIVAVPPRDVADVAAAALRDWPSSTVTDVCSVKGVPMRALSATGADMTRWVGGHPMAGREVTGPEGARRELFNDRVWVVAPSDSASAERIAAVTHIAVTCGATPVQMSADDHDRAVALTSHVPQVLSSVLAGRVGAASADHVQVSGQGLRDMTRIAASDPELWTEILSANPGPVRQVLEGLIIDLERVRDALAADAPDALRDMLERGNEGRAAIPGKHGGESTEYDIVPVLIADEPGALSEVFVAAGGAGFNLEDVRIDHVLGRPSGLVEVSVRVGLGDDLAAALRERGFDVRY</sequence>
<feature type="domain" description="Prephenate/arogenate dehydrogenase" evidence="8">
    <location>
        <begin position="6"/>
        <end position="283"/>
    </location>
</feature>
<dbReference type="InterPro" id="IPR050812">
    <property type="entry name" value="Preph/Arog_dehydrog"/>
</dbReference>
<dbReference type="GO" id="GO:0004665">
    <property type="term" value="F:prephenate dehydrogenase (NADP+) activity"/>
    <property type="evidence" value="ECO:0007669"/>
    <property type="project" value="InterPro"/>
</dbReference>
<dbReference type="Gene3D" id="1.10.3660.10">
    <property type="entry name" value="6-phosphogluconate dehydrogenase C-terminal like domain"/>
    <property type="match status" value="1"/>
</dbReference>
<dbReference type="InterPro" id="IPR036291">
    <property type="entry name" value="NAD(P)-bd_dom_sf"/>
</dbReference>
<evidence type="ECO:0000256" key="3">
    <source>
        <dbReference type="ARBA" id="ARBA00016891"/>
    </source>
</evidence>
<dbReference type="InterPro" id="IPR046826">
    <property type="entry name" value="PDH_N"/>
</dbReference>
<keyword evidence="6" id="KW-0520">NAD</keyword>
<evidence type="ECO:0000256" key="4">
    <source>
        <dbReference type="ARBA" id="ARBA00022498"/>
    </source>
</evidence>
<dbReference type="InterPro" id="IPR002912">
    <property type="entry name" value="ACT_dom"/>
</dbReference>